<dbReference type="RefSeq" id="WP_146426590.1">
    <property type="nucleotide sequence ID" value="NZ_VFIP01000029.1"/>
</dbReference>
<reference evidence="2 3" key="1">
    <citation type="submission" date="2019-06" db="EMBL/GenBank/DDBJ databases">
        <title>Pseudomonas bimorpha sp. nov. isolated from bovine raw milk and skim milk concentrate.</title>
        <authorList>
            <person name="Hofmann K."/>
            <person name="Huptas C."/>
            <person name="Doll E."/>
            <person name="Scherer S."/>
            <person name="Wenning M."/>
        </authorList>
    </citation>
    <scope>NUCLEOTIDE SEQUENCE [LARGE SCALE GENOMIC DNA]</scope>
    <source>
        <strain evidence="2 3">DSM 108990</strain>
    </source>
</reference>
<sequence>MFHHQPKRHPSNTKLKLNYSNEYRGFAVQQQLAYGPLIENYLERGLETLQHCLSAQARTLVCRVDLRYPVGVMPSDALISNEVMTRFFYHLSKELAWADTKYSTETRYIWCRERNSSEAPHYHLMLLLNYDAIGGLGNYGPSTDGTYSRENLFHRIVRAWAWAIGCAAHDMSGLVHACQDKLSGQVYQCLERRFPDSLKPVVYAMSYLCKAYSKSQELGQGFAVFTTSRI</sequence>
<name>A0A5C5PVR0_9PSED</name>
<accession>A0A5C5PVR0</accession>
<feature type="domain" description="YagK/YfjJ C-terminal" evidence="1">
    <location>
        <begin position="55"/>
        <end position="226"/>
    </location>
</feature>
<evidence type="ECO:0000313" key="2">
    <source>
        <dbReference type="EMBL" id="TWR88495.1"/>
    </source>
</evidence>
<evidence type="ECO:0000313" key="3">
    <source>
        <dbReference type="Proteomes" id="UP000317901"/>
    </source>
</evidence>
<dbReference type="Proteomes" id="UP000317901">
    <property type="component" value="Unassembled WGS sequence"/>
</dbReference>
<evidence type="ECO:0000259" key="1">
    <source>
        <dbReference type="Pfam" id="PF11726"/>
    </source>
</evidence>
<dbReference type="EMBL" id="VFIP01000029">
    <property type="protein sequence ID" value="TWR88495.1"/>
    <property type="molecule type" value="Genomic_DNA"/>
</dbReference>
<proteinExistence type="predicted"/>
<gene>
    <name evidence="2" type="ORF">FJD37_15240</name>
</gene>
<dbReference type="InterPro" id="IPR057271">
    <property type="entry name" value="YagK_YfjJ_C"/>
</dbReference>
<dbReference type="AlphaFoldDB" id="A0A5C5PVR0"/>
<dbReference type="Pfam" id="PF11726">
    <property type="entry name" value="YagK_YfjJ_C"/>
    <property type="match status" value="1"/>
</dbReference>
<comment type="caution">
    <text evidence="2">The sequence shown here is derived from an EMBL/GenBank/DDBJ whole genome shotgun (WGS) entry which is preliminary data.</text>
</comment>
<protein>
    <submittedName>
        <fullName evidence="2">Inovirus Gp2 family protein</fullName>
    </submittedName>
</protein>
<organism evidence="2 3">
    <name type="scientific">Pseudomonas saxonica</name>
    <dbReference type="NCBI Taxonomy" id="2600598"/>
    <lineage>
        <taxon>Bacteria</taxon>
        <taxon>Pseudomonadati</taxon>
        <taxon>Pseudomonadota</taxon>
        <taxon>Gammaproteobacteria</taxon>
        <taxon>Pseudomonadales</taxon>
        <taxon>Pseudomonadaceae</taxon>
        <taxon>Pseudomonas</taxon>
    </lineage>
</organism>
<dbReference type="OrthoDB" id="5701642at2"/>